<evidence type="ECO:0000259" key="1">
    <source>
        <dbReference type="PROSITE" id="PS50097"/>
    </source>
</evidence>
<dbReference type="PROSITE" id="PS50097">
    <property type="entry name" value="BTB"/>
    <property type="match status" value="1"/>
</dbReference>
<dbReference type="SUPFAM" id="SSF54695">
    <property type="entry name" value="POZ domain"/>
    <property type="match status" value="1"/>
</dbReference>
<keyword evidence="3" id="KW-1185">Reference proteome</keyword>
<dbReference type="Gene3D" id="2.60.210.10">
    <property type="entry name" value="Apoptosis, Tumor Necrosis Factor Receptor Associated Protein 2, Chain A"/>
    <property type="match status" value="1"/>
</dbReference>
<reference evidence="2" key="1">
    <citation type="submission" date="2021-06" db="EMBL/GenBank/DDBJ databases">
        <authorList>
            <person name="Kallberg Y."/>
            <person name="Tangrot J."/>
            <person name="Rosling A."/>
        </authorList>
    </citation>
    <scope>NUCLEOTIDE SEQUENCE</scope>
    <source>
        <strain evidence="2">FL130A</strain>
    </source>
</reference>
<evidence type="ECO:0000313" key="3">
    <source>
        <dbReference type="Proteomes" id="UP000789508"/>
    </source>
</evidence>
<gene>
    <name evidence="2" type="ORF">ALEPTO_LOCUS5199</name>
</gene>
<dbReference type="OrthoDB" id="6359816at2759"/>
<proteinExistence type="predicted"/>
<dbReference type="InterPro" id="IPR000210">
    <property type="entry name" value="BTB/POZ_dom"/>
</dbReference>
<dbReference type="AlphaFoldDB" id="A0A9N9FHH3"/>
<organism evidence="2 3">
    <name type="scientific">Ambispora leptoticha</name>
    <dbReference type="NCBI Taxonomy" id="144679"/>
    <lineage>
        <taxon>Eukaryota</taxon>
        <taxon>Fungi</taxon>
        <taxon>Fungi incertae sedis</taxon>
        <taxon>Mucoromycota</taxon>
        <taxon>Glomeromycotina</taxon>
        <taxon>Glomeromycetes</taxon>
        <taxon>Archaeosporales</taxon>
        <taxon>Ambisporaceae</taxon>
        <taxon>Ambispora</taxon>
    </lineage>
</organism>
<accession>A0A9N9FHH3</accession>
<name>A0A9N9FHH3_9GLOM</name>
<dbReference type="Gene3D" id="3.30.710.10">
    <property type="entry name" value="Potassium Channel Kv1.1, Chain A"/>
    <property type="match status" value="1"/>
</dbReference>
<dbReference type="PANTHER" id="PTHR24413">
    <property type="entry name" value="SPECKLE-TYPE POZ PROTEIN"/>
    <property type="match status" value="1"/>
</dbReference>
<feature type="domain" description="BTB" evidence="1">
    <location>
        <begin position="181"/>
        <end position="279"/>
    </location>
</feature>
<dbReference type="SMART" id="SM00225">
    <property type="entry name" value="BTB"/>
    <property type="match status" value="1"/>
</dbReference>
<evidence type="ECO:0000313" key="2">
    <source>
        <dbReference type="EMBL" id="CAG8536562.1"/>
    </source>
</evidence>
<dbReference type="InterPro" id="IPR008974">
    <property type="entry name" value="TRAF-like"/>
</dbReference>
<sequence length="390" mass="44843">MSTISTAATLVHSSSFTPKCSFEYTITDWKKYSTPCYSPPFGTFYDLFWQLKFVSTAHDYPRQCSVYLWAVANSEEEGLEITWSRRASVKAKLYLKNPITNLEIRGRTLSRMDEFSAKWPGRGFNAFCSKSELPECDLIIGVQFSENEMKSQAMQIPLPINPLPKNLIDAWASQLEKPEMSDIRFDVKGATLYANSDILSQRSEYFQLLIQEQWAECKASCLRSPLSSRPISQNFSCTSQKSENQHHLFQYNVRIPDFEPETFAEMLRYLYTNEVKFGSTGSKTDPLSMFCIADKYLIMELRQRAKIAALKEVNIENVAEGLFNLAWKWPELKEYYMKLILENFTAVRKTAGFIKIMANPSLYENFTELILEILESLSPLPADLEKSNAQ</sequence>
<dbReference type="InterPro" id="IPR011333">
    <property type="entry name" value="SKP1/BTB/POZ_sf"/>
</dbReference>
<dbReference type="CDD" id="cd14733">
    <property type="entry name" value="BACK"/>
    <property type="match status" value="1"/>
</dbReference>
<dbReference type="Proteomes" id="UP000789508">
    <property type="component" value="Unassembled WGS sequence"/>
</dbReference>
<dbReference type="Pfam" id="PF00651">
    <property type="entry name" value="BTB"/>
    <property type="match status" value="1"/>
</dbReference>
<comment type="caution">
    <text evidence="2">The sequence shown here is derived from an EMBL/GenBank/DDBJ whole genome shotgun (WGS) entry which is preliminary data.</text>
</comment>
<protein>
    <submittedName>
        <fullName evidence="2">11647_t:CDS:1</fullName>
    </submittedName>
</protein>
<dbReference type="EMBL" id="CAJVPS010001400">
    <property type="protein sequence ID" value="CAG8536562.1"/>
    <property type="molecule type" value="Genomic_DNA"/>
</dbReference>